<dbReference type="SUPFAM" id="SSF51445">
    <property type="entry name" value="(Trans)glycosidases"/>
    <property type="match status" value="1"/>
</dbReference>
<dbReference type="GO" id="GO:0030246">
    <property type="term" value="F:carbohydrate binding"/>
    <property type="evidence" value="ECO:0007669"/>
    <property type="project" value="TreeGrafter"/>
</dbReference>
<comment type="caution">
    <text evidence="3">The sequence shown here is derived from an EMBL/GenBank/DDBJ whole genome shotgun (WGS) entry which is preliminary data.</text>
</comment>
<name>A0A852JL16_SPIPA</name>
<evidence type="ECO:0000259" key="2">
    <source>
        <dbReference type="Pfam" id="PF02836"/>
    </source>
</evidence>
<dbReference type="Gene3D" id="3.20.20.80">
    <property type="entry name" value="Glycosidases"/>
    <property type="match status" value="1"/>
</dbReference>
<sequence>RTVIAHTKALDPSRPVTFVTDANYALDHGAPYVDVICVNSYFSWYHDPGHLEVIPLQLTAQFENWYKTYQKPIIQSEYGADSVPGLHSVSVVVETALKGRKWELGEAGTTGPGCAGSVQKAPGPGSCSTKTRELCHSLCLLKRTPKSVLGSAKSAE</sequence>
<comment type="similarity">
    <text evidence="1">Belongs to the glycosyl hydrolase 2 family.</text>
</comment>
<gene>
    <name evidence="3" type="primary">Gusb_0</name>
    <name evidence="3" type="ORF">SPIPAS_R09109</name>
</gene>
<feature type="domain" description="Glycoside hydrolase family 2 catalytic" evidence="2">
    <location>
        <begin position="2"/>
        <end position="88"/>
    </location>
</feature>
<proteinExistence type="inferred from homology"/>
<dbReference type="AlphaFoldDB" id="A0A852JL16"/>
<dbReference type="Pfam" id="PF02836">
    <property type="entry name" value="Glyco_hydro_2_C"/>
    <property type="match status" value="1"/>
</dbReference>
<dbReference type="GO" id="GO:0019391">
    <property type="term" value="P:glucuronoside catabolic process"/>
    <property type="evidence" value="ECO:0007669"/>
    <property type="project" value="TreeGrafter"/>
</dbReference>
<dbReference type="GO" id="GO:0004566">
    <property type="term" value="F:beta-glucuronidase activity"/>
    <property type="evidence" value="ECO:0007669"/>
    <property type="project" value="TreeGrafter"/>
</dbReference>
<protein>
    <submittedName>
        <fullName evidence="3">BGLR glucuronidase</fullName>
    </submittedName>
</protein>
<dbReference type="GO" id="GO:0005975">
    <property type="term" value="P:carbohydrate metabolic process"/>
    <property type="evidence" value="ECO:0007669"/>
    <property type="project" value="InterPro"/>
</dbReference>
<evidence type="ECO:0000256" key="1">
    <source>
        <dbReference type="ARBA" id="ARBA00007401"/>
    </source>
</evidence>
<accession>A0A852JL16</accession>
<dbReference type="OrthoDB" id="408532at2759"/>
<evidence type="ECO:0000313" key="3">
    <source>
        <dbReference type="EMBL" id="NXX65810.1"/>
    </source>
</evidence>
<organism evidence="3 4">
    <name type="scientific">Spizella passerina</name>
    <name type="common">Chipping sparrow</name>
    <dbReference type="NCBI Taxonomy" id="40210"/>
    <lineage>
        <taxon>Eukaryota</taxon>
        <taxon>Metazoa</taxon>
        <taxon>Chordata</taxon>
        <taxon>Craniata</taxon>
        <taxon>Vertebrata</taxon>
        <taxon>Euteleostomi</taxon>
        <taxon>Archelosauria</taxon>
        <taxon>Archosauria</taxon>
        <taxon>Dinosauria</taxon>
        <taxon>Saurischia</taxon>
        <taxon>Theropoda</taxon>
        <taxon>Coelurosauria</taxon>
        <taxon>Aves</taxon>
        <taxon>Neognathae</taxon>
        <taxon>Neoaves</taxon>
        <taxon>Telluraves</taxon>
        <taxon>Australaves</taxon>
        <taxon>Passeriformes</taxon>
        <taxon>Passerellidae</taxon>
        <taxon>Spizella</taxon>
    </lineage>
</organism>
<feature type="non-terminal residue" evidence="3">
    <location>
        <position position="156"/>
    </location>
</feature>
<reference evidence="3" key="1">
    <citation type="submission" date="2020-02" db="EMBL/GenBank/DDBJ databases">
        <title>Bird 10,000 Genomes (B10K) Project - Family phase.</title>
        <authorList>
            <person name="Zhang G."/>
        </authorList>
    </citation>
    <scope>NUCLEOTIDE SEQUENCE</scope>
    <source>
        <strain evidence="3">B10K-DU-023-52</strain>
        <tissue evidence="3">Mixed tissue sample</tissue>
    </source>
</reference>
<dbReference type="PANTHER" id="PTHR10066:SF67">
    <property type="entry name" value="BETA-GLUCURONIDASE"/>
    <property type="match status" value="1"/>
</dbReference>
<dbReference type="EMBL" id="WBNQ01017735">
    <property type="protein sequence ID" value="NXX65810.1"/>
    <property type="molecule type" value="Genomic_DNA"/>
</dbReference>
<evidence type="ECO:0000313" key="4">
    <source>
        <dbReference type="Proteomes" id="UP000618746"/>
    </source>
</evidence>
<dbReference type="GO" id="GO:0005615">
    <property type="term" value="C:extracellular space"/>
    <property type="evidence" value="ECO:0007669"/>
    <property type="project" value="TreeGrafter"/>
</dbReference>
<dbReference type="InterPro" id="IPR006103">
    <property type="entry name" value="Glyco_hydro_2_cat"/>
</dbReference>
<dbReference type="PANTHER" id="PTHR10066">
    <property type="entry name" value="BETA-GLUCURONIDASE"/>
    <property type="match status" value="1"/>
</dbReference>
<keyword evidence="4" id="KW-1185">Reference proteome</keyword>
<feature type="non-terminal residue" evidence="3">
    <location>
        <position position="1"/>
    </location>
</feature>
<dbReference type="Proteomes" id="UP000618746">
    <property type="component" value="Unassembled WGS sequence"/>
</dbReference>
<dbReference type="InterPro" id="IPR017853">
    <property type="entry name" value="GH"/>
</dbReference>